<evidence type="ECO:0000313" key="2">
    <source>
        <dbReference type="Proteomes" id="UP001341840"/>
    </source>
</evidence>
<protein>
    <submittedName>
        <fullName evidence="1">Uncharacterized protein</fullName>
    </submittedName>
</protein>
<organism evidence="1 2">
    <name type="scientific">Stylosanthes scabra</name>
    <dbReference type="NCBI Taxonomy" id="79078"/>
    <lineage>
        <taxon>Eukaryota</taxon>
        <taxon>Viridiplantae</taxon>
        <taxon>Streptophyta</taxon>
        <taxon>Embryophyta</taxon>
        <taxon>Tracheophyta</taxon>
        <taxon>Spermatophyta</taxon>
        <taxon>Magnoliopsida</taxon>
        <taxon>eudicotyledons</taxon>
        <taxon>Gunneridae</taxon>
        <taxon>Pentapetalae</taxon>
        <taxon>rosids</taxon>
        <taxon>fabids</taxon>
        <taxon>Fabales</taxon>
        <taxon>Fabaceae</taxon>
        <taxon>Papilionoideae</taxon>
        <taxon>50 kb inversion clade</taxon>
        <taxon>dalbergioids sensu lato</taxon>
        <taxon>Dalbergieae</taxon>
        <taxon>Pterocarpus clade</taxon>
        <taxon>Stylosanthes</taxon>
    </lineage>
</organism>
<sequence length="62" mass="6868">MLVLQPITAITWQLKFGEWNNFDAGLIGSPPPPPPPPPVDDDMPLICFFPFSSAQRDECPTN</sequence>
<dbReference type="Proteomes" id="UP001341840">
    <property type="component" value="Unassembled WGS sequence"/>
</dbReference>
<accession>A0ABU6UYT3</accession>
<comment type="caution">
    <text evidence="1">The sequence shown here is derived from an EMBL/GenBank/DDBJ whole genome shotgun (WGS) entry which is preliminary data.</text>
</comment>
<gene>
    <name evidence="1" type="ORF">PIB30_106860</name>
</gene>
<name>A0ABU6UYT3_9FABA</name>
<reference evidence="1 2" key="1">
    <citation type="journal article" date="2023" name="Plants (Basel)">
        <title>Bridging the Gap: Combining Genomics and Transcriptomics Approaches to Understand Stylosanthes scabra, an Orphan Legume from the Brazilian Caatinga.</title>
        <authorList>
            <person name="Ferreira-Neto J.R.C."/>
            <person name="da Silva M.D."/>
            <person name="Binneck E."/>
            <person name="de Melo N.F."/>
            <person name="da Silva R.H."/>
            <person name="de Melo A.L.T.M."/>
            <person name="Pandolfi V."/>
            <person name="Bustamante F.O."/>
            <person name="Brasileiro-Vidal A.C."/>
            <person name="Benko-Iseppon A.M."/>
        </authorList>
    </citation>
    <scope>NUCLEOTIDE SEQUENCE [LARGE SCALE GENOMIC DNA]</scope>
    <source>
        <tissue evidence="1">Leaves</tissue>
    </source>
</reference>
<dbReference type="EMBL" id="JASCZI010125182">
    <property type="protein sequence ID" value="MED6166209.1"/>
    <property type="molecule type" value="Genomic_DNA"/>
</dbReference>
<evidence type="ECO:0000313" key="1">
    <source>
        <dbReference type="EMBL" id="MED6166209.1"/>
    </source>
</evidence>
<proteinExistence type="predicted"/>
<keyword evidence="2" id="KW-1185">Reference proteome</keyword>